<dbReference type="GO" id="GO:0042277">
    <property type="term" value="F:peptide binding"/>
    <property type="evidence" value="ECO:0007669"/>
    <property type="project" value="InterPro"/>
</dbReference>
<dbReference type="PANTHER" id="PTHR47637">
    <property type="entry name" value="CHAPERONE SURA"/>
    <property type="match status" value="1"/>
</dbReference>
<comment type="subcellular location">
    <subcellularLocation>
        <location evidence="7">Periplasm</location>
    </subcellularLocation>
    <text evidence="7">Is capable of associating with the outer membrane.</text>
</comment>
<dbReference type="InterPro" id="IPR023058">
    <property type="entry name" value="PPIase_PpiC_CS"/>
</dbReference>
<dbReference type="GO" id="GO:0051082">
    <property type="term" value="F:unfolded protein binding"/>
    <property type="evidence" value="ECO:0007669"/>
    <property type="project" value="UniProtKB-UniRule"/>
</dbReference>
<dbReference type="GO" id="GO:0003755">
    <property type="term" value="F:peptidyl-prolyl cis-trans isomerase activity"/>
    <property type="evidence" value="ECO:0007669"/>
    <property type="project" value="UniProtKB-UniRule"/>
</dbReference>
<dbReference type="HAMAP" id="MF_01183">
    <property type="entry name" value="Chaperone_SurA"/>
    <property type="match status" value="1"/>
</dbReference>
<feature type="domain" description="PpiC" evidence="9">
    <location>
        <begin position="241"/>
        <end position="342"/>
    </location>
</feature>
<evidence type="ECO:0000256" key="8">
    <source>
        <dbReference type="SAM" id="MobiDB-lite"/>
    </source>
</evidence>
<evidence type="ECO:0000256" key="7">
    <source>
        <dbReference type="HAMAP-Rule" id="MF_01183"/>
    </source>
</evidence>
<feature type="region of interest" description="Disordered" evidence="8">
    <location>
        <begin position="498"/>
        <end position="518"/>
    </location>
</feature>
<dbReference type="Pfam" id="PF09312">
    <property type="entry name" value="SurA_N"/>
    <property type="match status" value="1"/>
</dbReference>
<dbReference type="GO" id="GO:0030288">
    <property type="term" value="C:outer membrane-bounded periplasmic space"/>
    <property type="evidence" value="ECO:0007669"/>
    <property type="project" value="InterPro"/>
</dbReference>
<evidence type="ECO:0000256" key="6">
    <source>
        <dbReference type="ARBA" id="ARBA00023235"/>
    </source>
</evidence>
<keyword evidence="4 7" id="KW-0697">Rotamase</keyword>
<keyword evidence="1 7" id="KW-0732">Signal</keyword>
<dbReference type="InterPro" id="IPR023034">
    <property type="entry name" value="PPIase_SurA"/>
</dbReference>
<keyword evidence="11" id="KW-1185">Reference proteome</keyword>
<evidence type="ECO:0000259" key="9">
    <source>
        <dbReference type="PROSITE" id="PS50198"/>
    </source>
</evidence>
<dbReference type="PANTHER" id="PTHR47637:SF1">
    <property type="entry name" value="CHAPERONE SURA"/>
    <property type="match status" value="1"/>
</dbReference>
<evidence type="ECO:0000256" key="3">
    <source>
        <dbReference type="ARBA" id="ARBA00022764"/>
    </source>
</evidence>
<dbReference type="InterPro" id="IPR000297">
    <property type="entry name" value="PPIase_PpiC"/>
</dbReference>
<feature type="region of interest" description="Disordered" evidence="8">
    <location>
        <begin position="38"/>
        <end position="95"/>
    </location>
</feature>
<keyword evidence="6 7" id="KW-0413">Isomerase</keyword>
<dbReference type="Proteomes" id="UP000270261">
    <property type="component" value="Unassembled WGS sequence"/>
</dbReference>
<reference evidence="10 11" key="1">
    <citation type="submission" date="2018-11" db="EMBL/GenBank/DDBJ databases">
        <title>Genome sequencing of Lautropia sp. KCOM 2505 (= ChDC F240).</title>
        <authorList>
            <person name="Kook J.-K."/>
            <person name="Park S.-N."/>
            <person name="Lim Y.K."/>
        </authorList>
    </citation>
    <scope>NUCLEOTIDE SEQUENCE [LARGE SCALE GENOMIC DNA]</scope>
    <source>
        <strain evidence="10 11">KCOM 2505</strain>
    </source>
</reference>
<name>A0A3R8LMI1_9BURK</name>
<dbReference type="EMBL" id="RRUE01000002">
    <property type="protein sequence ID" value="RRN44417.1"/>
    <property type="molecule type" value="Genomic_DNA"/>
</dbReference>
<dbReference type="Gene3D" id="1.10.4030.10">
    <property type="entry name" value="Porin chaperone SurA, peptide-binding domain"/>
    <property type="match status" value="1"/>
</dbReference>
<evidence type="ECO:0000256" key="4">
    <source>
        <dbReference type="ARBA" id="ARBA00023110"/>
    </source>
</evidence>
<dbReference type="InterPro" id="IPR046357">
    <property type="entry name" value="PPIase_dom_sf"/>
</dbReference>
<feature type="domain" description="PpiC" evidence="9">
    <location>
        <begin position="352"/>
        <end position="451"/>
    </location>
</feature>
<dbReference type="RefSeq" id="WP_125096610.1">
    <property type="nucleotide sequence ID" value="NZ_RRUE01000002.1"/>
</dbReference>
<keyword evidence="3 7" id="KW-0574">Periplasm</keyword>
<dbReference type="EC" id="5.2.1.8" evidence="7"/>
<comment type="caution">
    <text evidence="10">The sequence shown here is derived from an EMBL/GenBank/DDBJ whole genome shotgun (WGS) entry which is preliminary data.</text>
</comment>
<keyword evidence="2 7" id="KW-0677">Repeat</keyword>
<feature type="compositionally biased region" description="Gly residues" evidence="8">
    <location>
        <begin position="66"/>
        <end position="75"/>
    </location>
</feature>
<evidence type="ECO:0000256" key="5">
    <source>
        <dbReference type="ARBA" id="ARBA00023186"/>
    </source>
</evidence>
<evidence type="ECO:0000256" key="1">
    <source>
        <dbReference type="ARBA" id="ARBA00022729"/>
    </source>
</evidence>
<dbReference type="GO" id="GO:0043165">
    <property type="term" value="P:Gram-negative-bacterium-type cell outer membrane assembly"/>
    <property type="evidence" value="ECO:0007669"/>
    <property type="project" value="InterPro"/>
</dbReference>
<comment type="catalytic activity">
    <reaction evidence="7">
        <text>[protein]-peptidylproline (omega=180) = [protein]-peptidylproline (omega=0)</text>
        <dbReference type="Rhea" id="RHEA:16237"/>
        <dbReference type="Rhea" id="RHEA-COMP:10747"/>
        <dbReference type="Rhea" id="RHEA-COMP:10748"/>
        <dbReference type="ChEBI" id="CHEBI:83833"/>
        <dbReference type="ChEBI" id="CHEBI:83834"/>
        <dbReference type="EC" id="5.2.1.8"/>
    </reaction>
</comment>
<dbReference type="AlphaFoldDB" id="A0A3R8LMI1"/>
<dbReference type="GO" id="GO:0006457">
    <property type="term" value="P:protein folding"/>
    <property type="evidence" value="ECO:0007669"/>
    <property type="project" value="UniProtKB-UniRule"/>
</dbReference>
<dbReference type="Gene3D" id="3.10.50.40">
    <property type="match status" value="2"/>
</dbReference>
<dbReference type="OrthoDB" id="14196at2"/>
<evidence type="ECO:0000313" key="10">
    <source>
        <dbReference type="EMBL" id="RRN44417.1"/>
    </source>
</evidence>
<organism evidence="10 11">
    <name type="scientific">Lautropia dentalis</name>
    <dbReference type="NCBI Taxonomy" id="2490857"/>
    <lineage>
        <taxon>Bacteria</taxon>
        <taxon>Pseudomonadati</taxon>
        <taxon>Pseudomonadota</taxon>
        <taxon>Betaproteobacteria</taxon>
        <taxon>Burkholderiales</taxon>
        <taxon>Burkholderiaceae</taxon>
        <taxon>Lautropia</taxon>
    </lineage>
</organism>
<evidence type="ECO:0000313" key="11">
    <source>
        <dbReference type="Proteomes" id="UP000270261"/>
    </source>
</evidence>
<dbReference type="InterPro" id="IPR015391">
    <property type="entry name" value="SurA_N"/>
</dbReference>
<proteinExistence type="inferred from homology"/>
<dbReference type="PROSITE" id="PS01096">
    <property type="entry name" value="PPIC_PPIASE_1"/>
    <property type="match status" value="1"/>
</dbReference>
<accession>A0A3R8LMI1</accession>
<dbReference type="SUPFAM" id="SSF54534">
    <property type="entry name" value="FKBP-like"/>
    <property type="match status" value="2"/>
</dbReference>
<feature type="compositionally biased region" description="Basic and acidic residues" evidence="8">
    <location>
        <begin position="498"/>
        <end position="508"/>
    </location>
</feature>
<dbReference type="SUPFAM" id="SSF109998">
    <property type="entry name" value="Triger factor/SurA peptide-binding domain-like"/>
    <property type="match status" value="1"/>
</dbReference>
<evidence type="ECO:0000256" key="2">
    <source>
        <dbReference type="ARBA" id="ARBA00022737"/>
    </source>
</evidence>
<comment type="domain">
    <text evidence="7">The PPIase activity resides only in the second parvulin domain. The N-terminal region and the C-terminal tail are necessary and sufficient for the chaperone activity of SurA. The PPIase activity is dispensable for SurA to function as a chaperone. The N-terminal region and the C-terminal tail are also required for porin recognition.</text>
</comment>
<feature type="chain" id="PRO_5018799538" description="Chaperone SurA" evidence="7">
    <location>
        <begin position="32"/>
        <end position="518"/>
    </location>
</feature>
<dbReference type="InterPro" id="IPR027304">
    <property type="entry name" value="Trigger_fact/SurA_dom_sf"/>
</dbReference>
<sequence precursor="true">MRKTAAGKPALTVLSRALLSALVCLPLMAHAQGLRVPGAGGEAGASPSSPGSGGYGGGLSSPAGNGTSGLFGGSSSGSSTPDDADADRPADGTQPLDGIVAVVNQGVITESELQAQMHLIEGRMAATPGAPTPAPDELRRQVLEQMILQLAQEQYADDYGLKPSAAEVDRAVADVAQNNGLSTQQLEERLRGEGVTFDAFRRQLVAEIVAARLRERETASNVTISEGEIDAELAKSGKVAQPEYDVRQILVKLPENADAKTVERQQKRAADLVARARKGEDFASLAQNSSDAGDAAGGGEIGWRKAEQLPGLFADALRTMKPGDVTDPIRSPAGFHILKLQDKRADAAASTVELIHARHILLPVSSPESEAEAERRLSLFKRDVEAGKADFATLAKDFSSDSSASKGGDLGWLYPGETVPEFEQALQGLHDGEISEPVRTQFGVHLVQVLGRRTDTESPERLRNAARHKLREAKGGDAYNQWLRELRDRTYVEYRHKSDAAARNDAAARGETAVRSGS</sequence>
<dbReference type="PROSITE" id="PS50198">
    <property type="entry name" value="PPIC_PPIASE_2"/>
    <property type="match status" value="2"/>
</dbReference>
<gene>
    <name evidence="7" type="primary">surA</name>
    <name evidence="10" type="ORF">EHV23_14020</name>
</gene>
<comment type="function">
    <text evidence="7">Chaperone involved in the correct folding and assembly of outer membrane proteins. Recognizes specific patterns of aromatic residues and the orientation of their side chains, which are found more frequently in integral outer membrane proteins. May act in both early periplasmic and late outer membrane-associated steps of protein maturation.</text>
</comment>
<feature type="signal peptide" evidence="7">
    <location>
        <begin position="1"/>
        <end position="31"/>
    </location>
</feature>
<dbReference type="GO" id="GO:0050821">
    <property type="term" value="P:protein stabilization"/>
    <property type="evidence" value="ECO:0007669"/>
    <property type="project" value="InterPro"/>
</dbReference>
<dbReference type="InterPro" id="IPR050280">
    <property type="entry name" value="OMP_Chaperone_SurA"/>
</dbReference>
<protein>
    <recommendedName>
        <fullName evidence="7">Chaperone SurA</fullName>
    </recommendedName>
    <alternativeName>
        <fullName evidence="7">Peptidyl-prolyl cis-trans isomerase SurA</fullName>
        <shortName evidence="7">PPIase SurA</shortName>
        <ecNumber evidence="7">5.2.1.8</ecNumber>
    </alternativeName>
    <alternativeName>
        <fullName evidence="7">Rotamase SurA</fullName>
    </alternativeName>
</protein>
<dbReference type="Pfam" id="PF00639">
    <property type="entry name" value="Rotamase"/>
    <property type="match status" value="2"/>
</dbReference>
<keyword evidence="5 7" id="KW-0143">Chaperone</keyword>